<comment type="caution">
    <text evidence="1">The sequence shown here is derived from an EMBL/GenBank/DDBJ whole genome shotgun (WGS) entry which is preliminary data.</text>
</comment>
<protein>
    <submittedName>
        <fullName evidence="1">Uncharacterized protein</fullName>
    </submittedName>
</protein>
<organism evidence="1 2">
    <name type="scientific">Actinoplanes lobatus</name>
    <dbReference type="NCBI Taxonomy" id="113568"/>
    <lineage>
        <taxon>Bacteria</taxon>
        <taxon>Bacillati</taxon>
        <taxon>Actinomycetota</taxon>
        <taxon>Actinomycetes</taxon>
        <taxon>Micromonosporales</taxon>
        <taxon>Micromonosporaceae</taxon>
        <taxon>Actinoplanes</taxon>
    </lineage>
</organism>
<proteinExistence type="predicted"/>
<gene>
    <name evidence="1" type="ORF">Alo02nite_92070</name>
</gene>
<dbReference type="Proteomes" id="UP000631312">
    <property type="component" value="Unassembled WGS sequence"/>
</dbReference>
<name>A0ABQ4AZ72_9ACTN</name>
<reference evidence="1 2" key="1">
    <citation type="submission" date="2021-01" db="EMBL/GenBank/DDBJ databases">
        <title>Whole genome shotgun sequence of Actinoplanes lobatus NBRC 12513.</title>
        <authorList>
            <person name="Komaki H."/>
            <person name="Tamura T."/>
        </authorList>
    </citation>
    <scope>NUCLEOTIDE SEQUENCE [LARGE SCALE GENOMIC DNA]</scope>
    <source>
        <strain evidence="1 2">NBRC 12513</strain>
    </source>
</reference>
<accession>A0ABQ4AZ72</accession>
<dbReference type="EMBL" id="BOMP01000198">
    <property type="protein sequence ID" value="GIE46309.1"/>
    <property type="molecule type" value="Genomic_DNA"/>
</dbReference>
<keyword evidence="2" id="KW-1185">Reference proteome</keyword>
<sequence length="136" mass="13979">MRRPANTPKTDGAAAALAPCVELAVKTRTSQWVCTAAGLTAMQRTPSGALTTAFTPVAPAVSPQQTDVGVLADDYDTWCENASTCRRKLSAYIAETKGNAAYGNSQGLRCAIQDGAGGSTRLSIRAGASCDTPAVL</sequence>
<evidence type="ECO:0000313" key="2">
    <source>
        <dbReference type="Proteomes" id="UP000631312"/>
    </source>
</evidence>
<evidence type="ECO:0000313" key="1">
    <source>
        <dbReference type="EMBL" id="GIE46309.1"/>
    </source>
</evidence>